<name>A0A8H5F0E0_9AGAR</name>
<comment type="caution">
    <text evidence="2">The sequence shown here is derived from an EMBL/GenBank/DDBJ whole genome shotgun (WGS) entry which is preliminary data.</text>
</comment>
<gene>
    <name evidence="2" type="ORF">D9611_012723</name>
</gene>
<keyword evidence="3" id="KW-1185">Reference proteome</keyword>
<evidence type="ECO:0000259" key="1">
    <source>
        <dbReference type="Pfam" id="PF05922"/>
    </source>
</evidence>
<dbReference type="InterPro" id="IPR037045">
    <property type="entry name" value="S8pro/Inhibitor_I9_sf"/>
</dbReference>
<accession>A0A8H5F0E0</accession>
<protein>
    <recommendedName>
        <fullName evidence="1">Inhibitor I9 domain-containing protein</fullName>
    </recommendedName>
</protein>
<dbReference type="Proteomes" id="UP000541558">
    <property type="component" value="Unassembled WGS sequence"/>
</dbReference>
<evidence type="ECO:0000313" key="2">
    <source>
        <dbReference type="EMBL" id="KAF5319031.1"/>
    </source>
</evidence>
<reference evidence="2 3" key="1">
    <citation type="journal article" date="2020" name="ISME J.">
        <title>Uncovering the hidden diversity of litter-decomposition mechanisms in mushroom-forming fungi.</title>
        <authorList>
            <person name="Floudas D."/>
            <person name="Bentzer J."/>
            <person name="Ahren D."/>
            <person name="Johansson T."/>
            <person name="Persson P."/>
            <person name="Tunlid A."/>
        </authorList>
    </citation>
    <scope>NUCLEOTIDE SEQUENCE [LARGE SCALE GENOMIC DNA]</scope>
    <source>
        <strain evidence="2 3">CBS 175.51</strain>
    </source>
</reference>
<dbReference type="Pfam" id="PF05922">
    <property type="entry name" value="Inhibitor_I9"/>
    <property type="match status" value="1"/>
</dbReference>
<evidence type="ECO:0000313" key="3">
    <source>
        <dbReference type="Proteomes" id="UP000541558"/>
    </source>
</evidence>
<feature type="domain" description="Inhibitor I9" evidence="1">
    <location>
        <begin position="23"/>
        <end position="86"/>
    </location>
</feature>
<dbReference type="InterPro" id="IPR010259">
    <property type="entry name" value="S8pro/Inhibitor_I9"/>
</dbReference>
<organism evidence="2 3">
    <name type="scientific">Ephemerocybe angulata</name>
    <dbReference type="NCBI Taxonomy" id="980116"/>
    <lineage>
        <taxon>Eukaryota</taxon>
        <taxon>Fungi</taxon>
        <taxon>Dikarya</taxon>
        <taxon>Basidiomycota</taxon>
        <taxon>Agaricomycotina</taxon>
        <taxon>Agaricomycetes</taxon>
        <taxon>Agaricomycetidae</taxon>
        <taxon>Agaricales</taxon>
        <taxon>Agaricineae</taxon>
        <taxon>Psathyrellaceae</taxon>
        <taxon>Ephemerocybe</taxon>
    </lineage>
</organism>
<sequence>MADSAPTIDMAHTTEGKKKESTTYIVTLKKGVDKETHFAALRPHLFGSEIKDIFKHLDAYSGTFSEETLDFLRASDDVKMIEEDAETFSLFQNRELPRVQGGMPTEYPRVIITSIN</sequence>
<dbReference type="EMBL" id="JAACJK010000175">
    <property type="protein sequence ID" value="KAF5319031.1"/>
    <property type="molecule type" value="Genomic_DNA"/>
</dbReference>
<dbReference type="AlphaFoldDB" id="A0A8H5F0E0"/>
<dbReference type="OrthoDB" id="3253293at2759"/>
<dbReference type="Gene3D" id="3.30.70.80">
    <property type="entry name" value="Peptidase S8 propeptide/proteinase inhibitor I9"/>
    <property type="match status" value="1"/>
</dbReference>
<proteinExistence type="predicted"/>
<dbReference type="SUPFAM" id="SSF54897">
    <property type="entry name" value="Protease propeptides/inhibitors"/>
    <property type="match status" value="1"/>
</dbReference>